<evidence type="ECO:0000313" key="8">
    <source>
        <dbReference type="Proteomes" id="UP000006327"/>
    </source>
</evidence>
<comment type="similarity">
    <text evidence="4">Belongs to the TonB-dependent receptor family.</text>
</comment>
<dbReference type="InterPro" id="IPR012910">
    <property type="entry name" value="Plug_dom"/>
</dbReference>
<feature type="domain" description="TonB-dependent receptor-like beta-barrel" evidence="5">
    <location>
        <begin position="467"/>
        <end position="983"/>
    </location>
</feature>
<dbReference type="EMBL" id="BAEO01000063">
    <property type="protein sequence ID" value="GAC21631.1"/>
    <property type="molecule type" value="Genomic_DNA"/>
</dbReference>
<dbReference type="PANTHER" id="PTHR40980">
    <property type="entry name" value="PLUG DOMAIN-CONTAINING PROTEIN"/>
    <property type="match status" value="1"/>
</dbReference>
<dbReference type="GO" id="GO:0009279">
    <property type="term" value="C:cell outer membrane"/>
    <property type="evidence" value="ECO:0007669"/>
    <property type="project" value="UniProtKB-SubCell"/>
</dbReference>
<keyword evidence="8" id="KW-1185">Reference proteome</keyword>
<evidence type="ECO:0000256" key="3">
    <source>
        <dbReference type="ARBA" id="ARBA00023237"/>
    </source>
</evidence>
<dbReference type="PANTHER" id="PTHR40980:SF4">
    <property type="entry name" value="TONB-DEPENDENT RECEPTOR-LIKE BETA-BARREL DOMAIN-CONTAINING PROTEIN"/>
    <property type="match status" value="1"/>
</dbReference>
<dbReference type="SUPFAM" id="SSF56935">
    <property type="entry name" value="Porins"/>
    <property type="match status" value="1"/>
</dbReference>
<organism evidence="7 8">
    <name type="scientific">Paraglaciecola arctica BSs20135</name>
    <dbReference type="NCBI Taxonomy" id="493475"/>
    <lineage>
        <taxon>Bacteria</taxon>
        <taxon>Pseudomonadati</taxon>
        <taxon>Pseudomonadota</taxon>
        <taxon>Gammaproteobacteria</taxon>
        <taxon>Alteromonadales</taxon>
        <taxon>Alteromonadaceae</taxon>
        <taxon>Paraglaciecola</taxon>
    </lineage>
</organism>
<dbReference type="AlphaFoldDB" id="K6YCE4"/>
<evidence type="ECO:0000259" key="5">
    <source>
        <dbReference type="Pfam" id="PF00593"/>
    </source>
</evidence>
<protein>
    <recommendedName>
        <fullName evidence="9">TonB-dependent receptor</fullName>
    </recommendedName>
</protein>
<comment type="caution">
    <text evidence="7">The sequence shown here is derived from an EMBL/GenBank/DDBJ whole genome shotgun (WGS) entry which is preliminary data.</text>
</comment>
<gene>
    <name evidence="7" type="ORF">GARC_4689</name>
</gene>
<dbReference type="Gene3D" id="2.170.130.10">
    <property type="entry name" value="TonB-dependent receptor, plug domain"/>
    <property type="match status" value="1"/>
</dbReference>
<dbReference type="eggNOG" id="COG1629">
    <property type="taxonomic scope" value="Bacteria"/>
</dbReference>
<dbReference type="InterPro" id="IPR000531">
    <property type="entry name" value="Beta-barrel_TonB"/>
</dbReference>
<dbReference type="InterPro" id="IPR037066">
    <property type="entry name" value="Plug_dom_sf"/>
</dbReference>
<dbReference type="STRING" id="493475.GARC_4689"/>
<comment type="subcellular location">
    <subcellularLocation>
        <location evidence="1 4">Cell outer membrane</location>
    </subcellularLocation>
</comment>
<feature type="domain" description="TonB-dependent receptor plug" evidence="6">
    <location>
        <begin position="64"/>
        <end position="159"/>
    </location>
</feature>
<proteinExistence type="inferred from homology"/>
<evidence type="ECO:0000256" key="1">
    <source>
        <dbReference type="ARBA" id="ARBA00004442"/>
    </source>
</evidence>
<name>K6YCE4_9ALTE</name>
<dbReference type="Gene3D" id="2.40.170.20">
    <property type="entry name" value="TonB-dependent receptor, beta-barrel domain"/>
    <property type="match status" value="1"/>
</dbReference>
<accession>K6YCE4</accession>
<evidence type="ECO:0008006" key="9">
    <source>
        <dbReference type="Google" id="ProtNLM"/>
    </source>
</evidence>
<evidence type="ECO:0000256" key="4">
    <source>
        <dbReference type="RuleBase" id="RU003357"/>
    </source>
</evidence>
<evidence type="ECO:0000256" key="2">
    <source>
        <dbReference type="ARBA" id="ARBA00023136"/>
    </source>
</evidence>
<keyword evidence="3" id="KW-0998">Cell outer membrane</keyword>
<reference evidence="7 8" key="1">
    <citation type="journal article" date="2017" name="Antonie Van Leeuwenhoek">
        <title>Rhizobium rhizosphaerae sp. nov., a novel species isolated from rice rhizosphere.</title>
        <authorList>
            <person name="Zhao J.J."/>
            <person name="Zhang J."/>
            <person name="Zhang R.J."/>
            <person name="Zhang C.W."/>
            <person name="Yin H.Q."/>
            <person name="Zhang X.X."/>
        </authorList>
    </citation>
    <scope>NUCLEOTIDE SEQUENCE [LARGE SCALE GENOMIC DNA]</scope>
    <source>
        <strain evidence="7 8">BSs20135</strain>
    </source>
</reference>
<dbReference type="InterPro" id="IPR036942">
    <property type="entry name" value="Beta-barrel_TonB_sf"/>
</dbReference>
<evidence type="ECO:0000259" key="6">
    <source>
        <dbReference type="Pfam" id="PF07715"/>
    </source>
</evidence>
<dbReference type="Proteomes" id="UP000006327">
    <property type="component" value="Unassembled WGS sequence"/>
</dbReference>
<dbReference type="Pfam" id="PF07715">
    <property type="entry name" value="Plug"/>
    <property type="match status" value="1"/>
</dbReference>
<sequence>MENGKFSRVLSKTVYTSTLACMMAIPIMAQESDTAPAVDDATEVIEVKGIRQTIQDSISIKRLSTSIVDGLSADDIGDLPALSIGEALETLTGASSHREQGGATEISIRGLGPFLGSTVFNGREAANGSGDRSVNFSQFPSELFNKIAIYKTQEASLIEGGVSGQISLETVKPLDYGKTRFQAQVKGNWNPGESDINNSAQDFGSRITASFVDQYETDNIGDIGFSIGVQKDLKSNPEQEARTTSGWASCKIDPSDTGSGLYNSGDCGSSGTNNLNLEVDPATGVAPDQGVPYIFVPSSYSYRQNITEDDRESIFAAVQWRPSETFEVNIDAQYSDRVFQETRNDFLFPNSRRPDSANVSRDGQLPVDLVITDEGSLVSATYLQRPETISAFQERMEEYKGGGISFIYDVSDVLSISSDFSVSKTERRENIYETRLRTSNTDINGNSVSGTDANGYAEAAIVVGQDGSLIPLMTLRNFDVNNAEAFANASEVRTRVDTNQFRNNTITAFRTDFEYLTDSEVISQIKGGVRYSKLEYVGYPRTREEYTDFNDADALKAGITNCKNDSFPESGFLSSVTGGQPLFTNLDDDGNVIAQGTGNTYATFDPLCIATMSIGSAPVFPDPEDTVAKVDVEEKTTAVYLQADYDTLIGDYGVRGNFGIRYVTTDVTSLGLRGPLETTTAINQEGLEVITSIDLVSGAELIEVAGGSSYSELLPSLNVVVDVSDDVLLRGAVYRALSRPSPSDMGFGRSFNGLADESEEVESIDVAIGTATANGNPNIKPFTSWNADVAIEWYPNEDTILAFGTYYKSFEGGFENVSTTETFTVDGQELDTLVTVQQTNNDTSAIYGVEMTATHAFSYLPSIWSNFGVKLSYNWADSDFEVEDTNFGSSNIVAADGTVIQRVGIVDPAEIFGFSDTVMSGQFYYQDGGFNAQLIYKYRSEYFQQYLSTPGNLRYVGSTGVYEARVSYKVNKNLKVSVEAINLFDEPKRQFIPSPNNFGEINVYGPRIYVGIQYKL</sequence>
<dbReference type="InterPro" id="IPR010104">
    <property type="entry name" value="TonB_rcpt_bac"/>
</dbReference>
<keyword evidence="2 4" id="KW-0472">Membrane</keyword>
<dbReference type="Pfam" id="PF00593">
    <property type="entry name" value="TonB_dep_Rec_b-barrel"/>
    <property type="match status" value="1"/>
</dbReference>
<keyword evidence="4" id="KW-0798">TonB box</keyword>
<dbReference type="eggNOG" id="COG4771">
    <property type="taxonomic scope" value="Bacteria"/>
</dbReference>
<dbReference type="NCBIfam" id="TIGR01782">
    <property type="entry name" value="TonB-Xanth-Caul"/>
    <property type="match status" value="1"/>
</dbReference>
<evidence type="ECO:0000313" key="7">
    <source>
        <dbReference type="EMBL" id="GAC21631.1"/>
    </source>
</evidence>